<dbReference type="EMBL" id="CP016761">
    <property type="protein sequence ID" value="ANX11465.1"/>
    <property type="molecule type" value="Genomic_DNA"/>
</dbReference>
<keyword evidence="5" id="KW-1185">Reference proteome</keyword>
<dbReference type="PRINTS" id="PR00111">
    <property type="entry name" value="ABHYDROLASE"/>
</dbReference>
<evidence type="ECO:0000313" key="4">
    <source>
        <dbReference type="EMBL" id="ANX11465.1"/>
    </source>
</evidence>
<dbReference type="InterPro" id="IPR050266">
    <property type="entry name" value="AB_hydrolase_sf"/>
</dbReference>
<dbReference type="Proteomes" id="UP000077412">
    <property type="component" value="Chromosome"/>
</dbReference>
<sequence length="296" mass="33947">MKFNNGEYKLSINGINHWIKIEGYENKTMPLILIHGGPGGNHYNFERTVGRIISKERTVVYYEQRGSGRSDKPESADDYSIDLLVSDLKVLKDLLGIERADLLGYSFGGELALEIAYAFPNDINKLVLSGPSLMYSNIQQLIQIQGFMSVATDAMRDRIEFILKEKTSLEEKFNQVWSIVDTETVDHFLFEDQSNAEQNRKLWEESGLKNTGQMMKALYKKPPQVPLIYRLNKIKHKTLLITGIHDRNTGLSVSKMVDRELNNSSLKLFSNSAHFPEMEETEKFVRLTLEFLNTKD</sequence>
<dbReference type="InterPro" id="IPR002410">
    <property type="entry name" value="Peptidase_S33"/>
</dbReference>
<evidence type="ECO:0000259" key="3">
    <source>
        <dbReference type="Pfam" id="PF00561"/>
    </source>
</evidence>
<evidence type="ECO:0000313" key="5">
    <source>
        <dbReference type="Proteomes" id="UP000077412"/>
    </source>
</evidence>
<comment type="similarity">
    <text evidence="1">Belongs to the peptidase S33 family.</text>
</comment>
<reference evidence="4 5" key="1">
    <citation type="submission" date="2016-08" db="EMBL/GenBank/DDBJ databases">
        <title>Complete genome sequence of Fictibacillus arsenicus G25-54, a strain with toxicity to nematodes and a potential arsenic-resistance activity.</title>
        <authorList>
            <person name="Zheng Z."/>
        </authorList>
    </citation>
    <scope>NUCLEOTIDE SEQUENCE [LARGE SCALE GENOMIC DNA]</scope>
    <source>
        <strain evidence="4 5">G25-54</strain>
    </source>
</reference>
<feature type="domain" description="AB hydrolase-1" evidence="3">
    <location>
        <begin position="30"/>
        <end position="280"/>
    </location>
</feature>
<keyword evidence="2" id="KW-0378">Hydrolase</keyword>
<dbReference type="GO" id="GO:0006508">
    <property type="term" value="P:proteolysis"/>
    <property type="evidence" value="ECO:0007669"/>
    <property type="project" value="InterPro"/>
</dbReference>
<organism evidence="4 5">
    <name type="scientific">Fictibacillus arsenicus</name>
    <dbReference type="NCBI Taxonomy" id="255247"/>
    <lineage>
        <taxon>Bacteria</taxon>
        <taxon>Bacillati</taxon>
        <taxon>Bacillota</taxon>
        <taxon>Bacilli</taxon>
        <taxon>Bacillales</taxon>
        <taxon>Fictibacillaceae</taxon>
        <taxon>Fictibacillus</taxon>
    </lineage>
</organism>
<dbReference type="PANTHER" id="PTHR43798:SF31">
    <property type="entry name" value="AB HYDROLASE SUPERFAMILY PROTEIN YCLE"/>
    <property type="match status" value="1"/>
</dbReference>
<proteinExistence type="inferred from homology"/>
<dbReference type="RefSeq" id="WP_066287328.1">
    <property type="nucleotide sequence ID" value="NZ_CP016761.1"/>
</dbReference>
<evidence type="ECO:0000256" key="1">
    <source>
        <dbReference type="ARBA" id="ARBA00010088"/>
    </source>
</evidence>
<accession>A0A1B1Z1X3</accession>
<gene>
    <name evidence="4" type="ORF">ABE41_005550</name>
</gene>
<dbReference type="Gene3D" id="3.40.50.1820">
    <property type="entry name" value="alpha/beta hydrolase"/>
    <property type="match status" value="1"/>
</dbReference>
<dbReference type="InterPro" id="IPR000073">
    <property type="entry name" value="AB_hydrolase_1"/>
</dbReference>
<protein>
    <recommendedName>
        <fullName evidence="3">AB hydrolase-1 domain-containing protein</fullName>
    </recommendedName>
</protein>
<evidence type="ECO:0000256" key="2">
    <source>
        <dbReference type="ARBA" id="ARBA00022801"/>
    </source>
</evidence>
<dbReference type="AlphaFoldDB" id="A0A1B1Z1X3"/>
<dbReference type="GO" id="GO:0016020">
    <property type="term" value="C:membrane"/>
    <property type="evidence" value="ECO:0007669"/>
    <property type="project" value="TreeGrafter"/>
</dbReference>
<dbReference type="InterPro" id="IPR029058">
    <property type="entry name" value="AB_hydrolase_fold"/>
</dbReference>
<dbReference type="STRING" id="255247.ABE41_005550"/>
<dbReference type="PANTHER" id="PTHR43798">
    <property type="entry name" value="MONOACYLGLYCEROL LIPASE"/>
    <property type="match status" value="1"/>
</dbReference>
<dbReference type="GO" id="GO:0004177">
    <property type="term" value="F:aminopeptidase activity"/>
    <property type="evidence" value="ECO:0007669"/>
    <property type="project" value="UniProtKB-EC"/>
</dbReference>
<dbReference type="Pfam" id="PF00561">
    <property type="entry name" value="Abhydrolase_1"/>
    <property type="match status" value="1"/>
</dbReference>
<dbReference type="KEGG" id="far:ABE41_005550"/>
<name>A0A1B1Z1X3_9BACL</name>
<dbReference type="PRINTS" id="PR00793">
    <property type="entry name" value="PROAMNOPTASE"/>
</dbReference>
<dbReference type="SUPFAM" id="SSF53474">
    <property type="entry name" value="alpha/beta-Hydrolases"/>
    <property type="match status" value="1"/>
</dbReference>